<keyword evidence="1" id="KW-0812">Transmembrane</keyword>
<reference evidence="2" key="1">
    <citation type="submission" date="2018-02" db="EMBL/GenBank/DDBJ databases">
        <title>Rhizophora mucronata_Transcriptome.</title>
        <authorList>
            <person name="Meera S.P."/>
            <person name="Sreeshan A."/>
            <person name="Augustine A."/>
        </authorList>
    </citation>
    <scope>NUCLEOTIDE SEQUENCE</scope>
    <source>
        <tissue evidence="2">Leaf</tissue>
    </source>
</reference>
<accession>A0A2P2PAU0</accession>
<evidence type="ECO:0000313" key="2">
    <source>
        <dbReference type="EMBL" id="MBX51731.1"/>
    </source>
</evidence>
<evidence type="ECO:0000256" key="1">
    <source>
        <dbReference type="SAM" id="Phobius"/>
    </source>
</evidence>
<proteinExistence type="predicted"/>
<dbReference type="AlphaFoldDB" id="A0A2P2PAU0"/>
<sequence length="73" mass="8474">MEPEIKTRRFPSITSARGSYFTLAPYVVVVVVAASTNTKNNNTRMISFFCVISRYSFFRLPFQFALYTLFVFL</sequence>
<feature type="transmembrane region" description="Helical" evidence="1">
    <location>
        <begin position="48"/>
        <end position="72"/>
    </location>
</feature>
<keyword evidence="1" id="KW-0472">Membrane</keyword>
<dbReference type="EMBL" id="GGEC01071247">
    <property type="protein sequence ID" value="MBX51731.1"/>
    <property type="molecule type" value="Transcribed_RNA"/>
</dbReference>
<protein>
    <submittedName>
        <fullName evidence="2">Beta-galactosidase</fullName>
    </submittedName>
</protein>
<keyword evidence="1" id="KW-1133">Transmembrane helix</keyword>
<organism evidence="2">
    <name type="scientific">Rhizophora mucronata</name>
    <name type="common">Asiatic mangrove</name>
    <dbReference type="NCBI Taxonomy" id="61149"/>
    <lineage>
        <taxon>Eukaryota</taxon>
        <taxon>Viridiplantae</taxon>
        <taxon>Streptophyta</taxon>
        <taxon>Embryophyta</taxon>
        <taxon>Tracheophyta</taxon>
        <taxon>Spermatophyta</taxon>
        <taxon>Magnoliopsida</taxon>
        <taxon>eudicotyledons</taxon>
        <taxon>Gunneridae</taxon>
        <taxon>Pentapetalae</taxon>
        <taxon>rosids</taxon>
        <taxon>fabids</taxon>
        <taxon>Malpighiales</taxon>
        <taxon>Rhizophoraceae</taxon>
        <taxon>Rhizophora</taxon>
    </lineage>
</organism>
<feature type="transmembrane region" description="Helical" evidence="1">
    <location>
        <begin position="20"/>
        <end position="36"/>
    </location>
</feature>
<name>A0A2P2PAU0_RHIMU</name>